<dbReference type="EMBL" id="LXQA010270642">
    <property type="protein sequence ID" value="MCI39701.1"/>
    <property type="molecule type" value="Genomic_DNA"/>
</dbReference>
<dbReference type="AlphaFoldDB" id="A0A392RST6"/>
<feature type="region of interest" description="Disordered" evidence="1">
    <location>
        <begin position="1"/>
        <end position="36"/>
    </location>
</feature>
<keyword evidence="3" id="KW-1185">Reference proteome</keyword>
<sequence>ARNDSLKHNHVASAKRKTASNHSGGSNIGVNVSNSNDSDEVDLDYALFLNSVTIVDGDEEYMCVKNTRHIRQGGWEKFF</sequence>
<protein>
    <submittedName>
        <fullName evidence="2">Uncharacterized protein</fullName>
    </submittedName>
</protein>
<evidence type="ECO:0000313" key="3">
    <source>
        <dbReference type="Proteomes" id="UP000265520"/>
    </source>
</evidence>
<reference evidence="2 3" key="1">
    <citation type="journal article" date="2018" name="Front. Plant Sci.">
        <title>Red Clover (Trifolium pratense) and Zigzag Clover (T. medium) - A Picture of Genomic Similarities and Differences.</title>
        <authorList>
            <person name="Dluhosova J."/>
            <person name="Istvanek J."/>
            <person name="Nedelnik J."/>
            <person name="Repkova J."/>
        </authorList>
    </citation>
    <scope>NUCLEOTIDE SEQUENCE [LARGE SCALE GENOMIC DNA]</scope>
    <source>
        <strain evidence="3">cv. 10/8</strain>
        <tissue evidence="2">Leaf</tissue>
    </source>
</reference>
<feature type="compositionally biased region" description="Basic residues" evidence="1">
    <location>
        <begin position="8"/>
        <end position="19"/>
    </location>
</feature>
<accession>A0A392RST6</accession>
<evidence type="ECO:0000313" key="2">
    <source>
        <dbReference type="EMBL" id="MCI39701.1"/>
    </source>
</evidence>
<evidence type="ECO:0000256" key="1">
    <source>
        <dbReference type="SAM" id="MobiDB-lite"/>
    </source>
</evidence>
<name>A0A392RST6_9FABA</name>
<organism evidence="2 3">
    <name type="scientific">Trifolium medium</name>
    <dbReference type="NCBI Taxonomy" id="97028"/>
    <lineage>
        <taxon>Eukaryota</taxon>
        <taxon>Viridiplantae</taxon>
        <taxon>Streptophyta</taxon>
        <taxon>Embryophyta</taxon>
        <taxon>Tracheophyta</taxon>
        <taxon>Spermatophyta</taxon>
        <taxon>Magnoliopsida</taxon>
        <taxon>eudicotyledons</taxon>
        <taxon>Gunneridae</taxon>
        <taxon>Pentapetalae</taxon>
        <taxon>rosids</taxon>
        <taxon>fabids</taxon>
        <taxon>Fabales</taxon>
        <taxon>Fabaceae</taxon>
        <taxon>Papilionoideae</taxon>
        <taxon>50 kb inversion clade</taxon>
        <taxon>NPAAA clade</taxon>
        <taxon>Hologalegina</taxon>
        <taxon>IRL clade</taxon>
        <taxon>Trifolieae</taxon>
        <taxon>Trifolium</taxon>
    </lineage>
</organism>
<proteinExistence type="predicted"/>
<feature type="non-terminal residue" evidence="2">
    <location>
        <position position="1"/>
    </location>
</feature>
<dbReference type="Proteomes" id="UP000265520">
    <property type="component" value="Unassembled WGS sequence"/>
</dbReference>
<comment type="caution">
    <text evidence="2">The sequence shown here is derived from an EMBL/GenBank/DDBJ whole genome shotgun (WGS) entry which is preliminary data.</text>
</comment>
<feature type="compositionally biased region" description="Low complexity" evidence="1">
    <location>
        <begin position="20"/>
        <end position="36"/>
    </location>
</feature>